<accession>A0ABS5PWN7</accession>
<dbReference type="InterPro" id="IPR018637">
    <property type="entry name" value="DUF2059"/>
</dbReference>
<gene>
    <name evidence="3" type="ORF">I0D00_02955</name>
</gene>
<organism evidence="3 4">
    <name type="scientific">Pseudomonas lalucatii</name>
    <dbReference type="NCBI Taxonomy" id="1424203"/>
    <lineage>
        <taxon>Bacteria</taxon>
        <taxon>Pseudomonadati</taxon>
        <taxon>Pseudomonadota</taxon>
        <taxon>Gammaproteobacteria</taxon>
        <taxon>Pseudomonadales</taxon>
        <taxon>Pseudomonadaceae</taxon>
        <taxon>Pseudomonas</taxon>
    </lineage>
</organism>
<keyword evidence="1" id="KW-0732">Signal</keyword>
<evidence type="ECO:0000259" key="2">
    <source>
        <dbReference type="Pfam" id="PF09832"/>
    </source>
</evidence>
<comment type="caution">
    <text evidence="3">The sequence shown here is derived from an EMBL/GenBank/DDBJ whole genome shotgun (WGS) entry which is preliminary data.</text>
</comment>
<evidence type="ECO:0000313" key="4">
    <source>
        <dbReference type="Proteomes" id="UP001196601"/>
    </source>
</evidence>
<feature type="chain" id="PRO_5045799448" evidence="1">
    <location>
        <begin position="23"/>
        <end position="166"/>
    </location>
</feature>
<sequence length="166" mass="18203">MSRLTALCATLLLACGSVQAFADAASHAADAERFLQLARADRLTVPVYGQVQQMFAQRFAESGAPAGQQALLERYQAKANAALDRAVGWPVLKPALVELYTTHFDEREMQELLAFYRSPLGQKVLEKMPMLTAQSARLTQNKLEAAVPRVNELLAEMSGKLDAKKP</sequence>
<feature type="signal peptide" evidence="1">
    <location>
        <begin position="1"/>
        <end position="22"/>
    </location>
</feature>
<protein>
    <submittedName>
        <fullName evidence="3">DUF2059 domain-containing protein</fullName>
    </submittedName>
</protein>
<evidence type="ECO:0000256" key="1">
    <source>
        <dbReference type="SAM" id="SignalP"/>
    </source>
</evidence>
<dbReference type="Pfam" id="PF09832">
    <property type="entry name" value="DUF2059"/>
    <property type="match status" value="1"/>
</dbReference>
<reference evidence="3 4" key="1">
    <citation type="journal article" date="2021" name="Syst. Appl. Microbiol.">
        <title>Pseudomonas lalucatii sp. nov. isolated from Vallgornera, a karstic cave in Mallorca, Western Mediterranean.</title>
        <authorList>
            <person name="Busquets A."/>
            <person name="Mulet M."/>
            <person name="Gomila M."/>
            <person name="Garcia-Valdes E."/>
        </authorList>
    </citation>
    <scope>NUCLEOTIDE SEQUENCE [LARGE SCALE GENOMIC DNA]</scope>
    <source>
        <strain evidence="3 4">R1b54</strain>
    </source>
</reference>
<proteinExistence type="predicted"/>
<keyword evidence="4" id="KW-1185">Reference proteome</keyword>
<name>A0ABS5PWN7_9PSED</name>
<dbReference type="PROSITE" id="PS51257">
    <property type="entry name" value="PROKAR_LIPOPROTEIN"/>
    <property type="match status" value="1"/>
</dbReference>
<feature type="domain" description="DUF2059" evidence="2">
    <location>
        <begin position="92"/>
        <end position="148"/>
    </location>
</feature>
<dbReference type="EMBL" id="JADPMV010000001">
    <property type="protein sequence ID" value="MBS7660911.1"/>
    <property type="molecule type" value="Genomic_DNA"/>
</dbReference>
<evidence type="ECO:0000313" key="3">
    <source>
        <dbReference type="EMBL" id="MBS7660911.1"/>
    </source>
</evidence>
<dbReference type="Proteomes" id="UP001196601">
    <property type="component" value="Unassembled WGS sequence"/>
</dbReference>
<dbReference type="RefSeq" id="WP_213638270.1">
    <property type="nucleotide sequence ID" value="NZ_JADPMV010000001.1"/>
</dbReference>